<gene>
    <name evidence="1" type="ORF">NIES593_03325</name>
</gene>
<keyword evidence="2" id="KW-1185">Reference proteome</keyword>
<organism evidence="1 2">
    <name type="scientific">Hydrococcus rivularis NIES-593</name>
    <dbReference type="NCBI Taxonomy" id="1921803"/>
    <lineage>
        <taxon>Bacteria</taxon>
        <taxon>Bacillati</taxon>
        <taxon>Cyanobacteriota</taxon>
        <taxon>Cyanophyceae</taxon>
        <taxon>Pleurocapsales</taxon>
        <taxon>Hydrococcaceae</taxon>
        <taxon>Hydrococcus</taxon>
    </lineage>
</organism>
<dbReference type="EMBL" id="MRCB01000002">
    <property type="protein sequence ID" value="OKH26120.1"/>
    <property type="molecule type" value="Genomic_DNA"/>
</dbReference>
<accession>A0A1U7HR91</accession>
<evidence type="ECO:0000313" key="2">
    <source>
        <dbReference type="Proteomes" id="UP000186868"/>
    </source>
</evidence>
<name>A0A1U7HR91_9CYAN</name>
<dbReference type="AlphaFoldDB" id="A0A1U7HR91"/>
<dbReference type="Proteomes" id="UP000186868">
    <property type="component" value="Unassembled WGS sequence"/>
</dbReference>
<sequence length="137" mass="15942">MDCSKGWKMAAMQGINAEKSLEEFIEKDLPLLVKPHCNDTIKILTNAIESYHISFKDVLARNPVFLEWVKQRIYLYFASHIKNLDPTNNEEFYACYGAIALQYQREYIYSFTEVQLQNLMNNLDDLKGIHSTTAKVK</sequence>
<proteinExistence type="predicted"/>
<evidence type="ECO:0000313" key="1">
    <source>
        <dbReference type="EMBL" id="OKH26120.1"/>
    </source>
</evidence>
<comment type="caution">
    <text evidence="1">The sequence shown here is derived from an EMBL/GenBank/DDBJ whole genome shotgun (WGS) entry which is preliminary data.</text>
</comment>
<protein>
    <submittedName>
        <fullName evidence="1">Uncharacterized protein</fullName>
    </submittedName>
</protein>
<reference evidence="1 2" key="1">
    <citation type="submission" date="2016-11" db="EMBL/GenBank/DDBJ databases">
        <title>Draft Genome Sequences of Nine Cyanobacterial Strains from Diverse Habitats.</title>
        <authorList>
            <person name="Zhu T."/>
            <person name="Hou S."/>
            <person name="Lu X."/>
            <person name="Hess W.R."/>
        </authorList>
    </citation>
    <scope>NUCLEOTIDE SEQUENCE [LARGE SCALE GENOMIC DNA]</scope>
    <source>
        <strain evidence="1 2">NIES-593</strain>
    </source>
</reference>